<evidence type="ECO:0000313" key="3">
    <source>
        <dbReference type="Proteomes" id="UP000297703"/>
    </source>
</evidence>
<dbReference type="Proteomes" id="UP000297703">
    <property type="component" value="Unassembled WGS sequence"/>
</dbReference>
<organism evidence="2 3">
    <name type="scientific">Platysternon megacephalum</name>
    <name type="common">big-headed turtle</name>
    <dbReference type="NCBI Taxonomy" id="55544"/>
    <lineage>
        <taxon>Eukaryota</taxon>
        <taxon>Metazoa</taxon>
        <taxon>Chordata</taxon>
        <taxon>Craniata</taxon>
        <taxon>Vertebrata</taxon>
        <taxon>Euteleostomi</taxon>
        <taxon>Archelosauria</taxon>
        <taxon>Testudinata</taxon>
        <taxon>Testudines</taxon>
        <taxon>Cryptodira</taxon>
        <taxon>Durocryptodira</taxon>
        <taxon>Testudinoidea</taxon>
        <taxon>Platysternidae</taxon>
        <taxon>Platysternon</taxon>
    </lineage>
</organism>
<feature type="compositionally biased region" description="Low complexity" evidence="1">
    <location>
        <begin position="1"/>
        <end position="15"/>
    </location>
</feature>
<accession>A0A4D9DDC2</accession>
<name>A0A4D9DDC2_9SAUR</name>
<reference evidence="2 3" key="2">
    <citation type="submission" date="2019-04" db="EMBL/GenBank/DDBJ databases">
        <title>The genome sequence of big-headed turtle.</title>
        <authorList>
            <person name="Gong S."/>
        </authorList>
    </citation>
    <scope>NUCLEOTIDE SEQUENCE [LARGE SCALE GENOMIC DNA]</scope>
    <source>
        <strain evidence="2">DO16091913</strain>
        <tissue evidence="2">Muscle</tissue>
    </source>
</reference>
<sequence length="102" mass="11071">MGSPNSPSSMSSCPDSQKHPPFHISWKVTRAQGDSDQTHLVSPLKSTPKLVSWVSAAKSLHGIDHTYGRPWGRLGLEGATPALCGMRGCLKAIQKYRERGQS</sequence>
<protein>
    <submittedName>
        <fullName evidence="2">Cullin-9</fullName>
    </submittedName>
</protein>
<keyword evidence="3" id="KW-1185">Reference proteome</keyword>
<dbReference type="EMBL" id="QXTE01003917">
    <property type="protein sequence ID" value="TFJ95595.1"/>
    <property type="molecule type" value="Genomic_DNA"/>
</dbReference>
<reference evidence="2 3" key="1">
    <citation type="submission" date="2019-04" db="EMBL/GenBank/DDBJ databases">
        <title>Draft genome of the big-headed turtle Platysternon megacephalum.</title>
        <authorList>
            <person name="Gong S."/>
        </authorList>
    </citation>
    <scope>NUCLEOTIDE SEQUENCE [LARGE SCALE GENOMIC DNA]</scope>
    <source>
        <strain evidence="2">DO16091913</strain>
        <tissue evidence="2">Muscle</tissue>
    </source>
</reference>
<proteinExistence type="predicted"/>
<comment type="caution">
    <text evidence="2">The sequence shown here is derived from an EMBL/GenBank/DDBJ whole genome shotgun (WGS) entry which is preliminary data.</text>
</comment>
<evidence type="ECO:0000313" key="2">
    <source>
        <dbReference type="EMBL" id="TFJ95595.1"/>
    </source>
</evidence>
<gene>
    <name evidence="2" type="ORF">DR999_PMT22790</name>
</gene>
<feature type="region of interest" description="Disordered" evidence="1">
    <location>
        <begin position="1"/>
        <end position="22"/>
    </location>
</feature>
<dbReference type="AlphaFoldDB" id="A0A4D9DDC2"/>
<evidence type="ECO:0000256" key="1">
    <source>
        <dbReference type="SAM" id="MobiDB-lite"/>
    </source>
</evidence>